<keyword evidence="7" id="KW-1185">Reference proteome</keyword>
<feature type="domain" description="Epoxide hydrolase N-terminal" evidence="5">
    <location>
        <begin position="19"/>
        <end position="96"/>
    </location>
</feature>
<proteinExistence type="inferred from homology"/>
<dbReference type="GO" id="GO:0097176">
    <property type="term" value="P:epoxide metabolic process"/>
    <property type="evidence" value="ECO:0007669"/>
    <property type="project" value="TreeGrafter"/>
</dbReference>
<evidence type="ECO:0000313" key="7">
    <source>
        <dbReference type="Proteomes" id="UP000504636"/>
    </source>
</evidence>
<dbReference type="RefSeq" id="XP_033583384.1">
    <property type="nucleotide sequence ID" value="XM_033718883.1"/>
</dbReference>
<feature type="region of interest" description="Disordered" evidence="3">
    <location>
        <begin position="117"/>
        <end position="152"/>
    </location>
</feature>
<dbReference type="InterPro" id="IPR010497">
    <property type="entry name" value="Epoxide_hydro_N"/>
</dbReference>
<organism evidence="6">
    <name type="scientific">Mytilinidion resinicola</name>
    <dbReference type="NCBI Taxonomy" id="574789"/>
    <lineage>
        <taxon>Eukaryota</taxon>
        <taxon>Fungi</taxon>
        <taxon>Dikarya</taxon>
        <taxon>Ascomycota</taxon>
        <taxon>Pezizomycotina</taxon>
        <taxon>Dothideomycetes</taxon>
        <taxon>Pleosporomycetidae</taxon>
        <taxon>Mytilinidiales</taxon>
        <taxon>Mytilinidiaceae</taxon>
        <taxon>Mytilinidion</taxon>
    </lineage>
</organism>
<dbReference type="Proteomes" id="UP000504636">
    <property type="component" value="Unplaced"/>
</dbReference>
<dbReference type="PANTHER" id="PTHR21661:SF71">
    <property type="entry name" value="EPOXIDE HYDROLASE N-TERMINAL DOMAIN-CONTAINING PROTEIN"/>
    <property type="match status" value="1"/>
</dbReference>
<feature type="compositionally biased region" description="Polar residues" evidence="3">
    <location>
        <begin position="117"/>
        <end position="134"/>
    </location>
</feature>
<feature type="compositionally biased region" description="Polar residues" evidence="3">
    <location>
        <begin position="143"/>
        <end position="152"/>
    </location>
</feature>
<evidence type="ECO:0000256" key="2">
    <source>
        <dbReference type="ARBA" id="ARBA00022801"/>
    </source>
</evidence>
<feature type="domain" description="AB hydrolase-1" evidence="4">
    <location>
        <begin position="171"/>
        <end position="306"/>
    </location>
</feature>
<keyword evidence="2 6" id="KW-0378">Hydrolase</keyword>
<dbReference type="GeneID" id="54459776"/>
<feature type="region of interest" description="Disordered" evidence="3">
    <location>
        <begin position="385"/>
        <end position="407"/>
    </location>
</feature>
<feature type="compositionally biased region" description="Low complexity" evidence="3">
    <location>
        <begin position="385"/>
        <end position="397"/>
    </location>
</feature>
<dbReference type="InterPro" id="IPR029058">
    <property type="entry name" value="AB_hydrolase_fold"/>
</dbReference>
<dbReference type="SUPFAM" id="SSF53474">
    <property type="entry name" value="alpha/beta-Hydrolases"/>
    <property type="match status" value="2"/>
</dbReference>
<dbReference type="InterPro" id="IPR000073">
    <property type="entry name" value="AB_hydrolase_1"/>
</dbReference>
<dbReference type="EMBL" id="MU003693">
    <property type="protein sequence ID" value="KAF2816420.1"/>
    <property type="molecule type" value="Genomic_DNA"/>
</dbReference>
<protein>
    <submittedName>
        <fullName evidence="6 8">Alpha/beta-hydrolase</fullName>
    </submittedName>
</protein>
<accession>A0A6A6Z5W5</accession>
<dbReference type="Pfam" id="PF00561">
    <property type="entry name" value="Abhydrolase_1"/>
    <property type="match status" value="1"/>
</dbReference>
<evidence type="ECO:0000313" key="6">
    <source>
        <dbReference type="EMBL" id="KAF2816420.1"/>
    </source>
</evidence>
<dbReference type="AlphaFoldDB" id="A0A6A6Z5W5"/>
<evidence type="ECO:0000256" key="1">
    <source>
        <dbReference type="ARBA" id="ARBA00010088"/>
    </source>
</evidence>
<evidence type="ECO:0000259" key="4">
    <source>
        <dbReference type="Pfam" id="PF00561"/>
    </source>
</evidence>
<gene>
    <name evidence="6 8" type="ORF">BDZ99DRAFT_458296</name>
</gene>
<reference evidence="8" key="2">
    <citation type="submission" date="2020-04" db="EMBL/GenBank/DDBJ databases">
        <authorList>
            <consortium name="NCBI Genome Project"/>
        </authorList>
    </citation>
    <scope>NUCLEOTIDE SEQUENCE</scope>
    <source>
        <strain evidence="8">CBS 304.34</strain>
    </source>
</reference>
<reference evidence="8" key="3">
    <citation type="submission" date="2025-04" db="UniProtKB">
        <authorList>
            <consortium name="RefSeq"/>
        </authorList>
    </citation>
    <scope>IDENTIFICATION</scope>
    <source>
        <strain evidence="8">CBS 304.34</strain>
    </source>
</reference>
<dbReference type="GO" id="GO:0004301">
    <property type="term" value="F:epoxide hydrolase activity"/>
    <property type="evidence" value="ECO:0007669"/>
    <property type="project" value="TreeGrafter"/>
</dbReference>
<comment type="similarity">
    <text evidence="1">Belongs to the peptidase S33 family.</text>
</comment>
<dbReference type="Pfam" id="PF06441">
    <property type="entry name" value="EHN"/>
    <property type="match status" value="1"/>
</dbReference>
<dbReference type="Gene3D" id="3.40.50.1820">
    <property type="entry name" value="alpha/beta hydrolase"/>
    <property type="match status" value="1"/>
</dbReference>
<evidence type="ECO:0000256" key="3">
    <source>
        <dbReference type="SAM" id="MobiDB-lite"/>
    </source>
</evidence>
<name>A0A6A6Z5W5_9PEZI</name>
<reference evidence="6 8" key="1">
    <citation type="journal article" date="2020" name="Stud. Mycol.">
        <title>101 Dothideomycetes genomes: a test case for predicting lifestyles and emergence of pathogens.</title>
        <authorList>
            <person name="Haridas S."/>
            <person name="Albert R."/>
            <person name="Binder M."/>
            <person name="Bloem J."/>
            <person name="Labutti K."/>
            <person name="Salamov A."/>
            <person name="Andreopoulos B."/>
            <person name="Baker S."/>
            <person name="Barry K."/>
            <person name="Bills G."/>
            <person name="Bluhm B."/>
            <person name="Cannon C."/>
            <person name="Castanera R."/>
            <person name="Culley D."/>
            <person name="Daum C."/>
            <person name="Ezra D."/>
            <person name="Gonzalez J."/>
            <person name="Henrissat B."/>
            <person name="Kuo A."/>
            <person name="Liang C."/>
            <person name="Lipzen A."/>
            <person name="Lutzoni F."/>
            <person name="Magnuson J."/>
            <person name="Mondo S."/>
            <person name="Nolan M."/>
            <person name="Ohm R."/>
            <person name="Pangilinan J."/>
            <person name="Park H.-J."/>
            <person name="Ramirez L."/>
            <person name="Alfaro M."/>
            <person name="Sun H."/>
            <person name="Tritt A."/>
            <person name="Yoshinaga Y."/>
            <person name="Zwiers L.-H."/>
            <person name="Turgeon B."/>
            <person name="Goodwin S."/>
            <person name="Spatafora J."/>
            <person name="Crous P."/>
            <person name="Grigoriev I."/>
        </authorList>
    </citation>
    <scope>NUCLEOTIDE SEQUENCE</scope>
    <source>
        <strain evidence="6 8">CBS 304.34</strain>
    </source>
</reference>
<evidence type="ECO:0000259" key="5">
    <source>
        <dbReference type="Pfam" id="PF06441"/>
    </source>
</evidence>
<evidence type="ECO:0000313" key="8">
    <source>
        <dbReference type="RefSeq" id="XP_033583384.1"/>
    </source>
</evidence>
<dbReference type="PANTHER" id="PTHR21661">
    <property type="entry name" value="EPOXIDE HYDROLASE 1-RELATED"/>
    <property type="match status" value="1"/>
</dbReference>
<dbReference type="OrthoDB" id="7130006at2759"/>
<sequence length="556" mass="62198">MAQMADNIAAGGAMGEDAVQPYGMHVSSRYLDLTKRKLELTRLPRELQLPEKRRWDYGTPKAVLEPLIDFWLEQYDWRTQESLFNNALPQFRTTVHLALTEAEDVVHTSDATPTQATFSELNSPQQINSPTTPSHPALATPTAIDSSSSSTHPPLRVHFVHKRSTHRNAIPLLFCHSWPSSFVEPYKIIDALTDPVSLPSYGTGAQQAFHVVVPSIPGFGFSDASPVEGFGLRETANAFHEVMARLGYAESGYVVCGSGWGFAVCRALAIYHPQHCLAIHTTNPSLVAPTAKKSPMAWLKYHVARVTKARISFLSFGYIPSDFARPKASKAKPQQDLRMLGDRFDSSEATLASQYSQRPQTVSYSLCDSPAGLLSCVLDAVHSRSSSTPQSSQQRSPFLSPAELVRNDDVEMQIQEMPRPEIPMSPRESETNGSDYTWTPTEILSWTMMQWLPGPEAGLRWLKQATLDSALDHPSFWQYCPVPLGISHFRRRGGTDEDSPLMWATSSHKLEWVKRHRRSARWPAWETPDLLVLDLRECFGGMAERGLVRLRKEEGE</sequence>